<evidence type="ECO:0000313" key="1">
    <source>
        <dbReference type="EMBL" id="CAD1577287.1"/>
    </source>
</evidence>
<proteinExistence type="predicted"/>
<accession>A0A6V7LR45</accession>
<dbReference type="EMBL" id="CADCXW020000344">
    <property type="protein sequence ID" value="CAD1577287.1"/>
    <property type="molecule type" value="Genomic_DNA"/>
</dbReference>
<reference evidence="1" key="1">
    <citation type="submission" date="2020-07" db="EMBL/GenBank/DDBJ databases">
        <authorList>
            <person name="Ferguson B K."/>
        </authorList>
    </citation>
    <scope>NUCLEOTIDE SEQUENCE</scope>
    <source>
        <strain evidence="1">L06</strain>
    </source>
</reference>
<gene>
    <name evidence="1" type="ORF">BBRV_LOCUS110217</name>
</gene>
<organism evidence="1">
    <name type="scientific">Bracon brevicornis</name>
    <dbReference type="NCBI Taxonomy" id="1563983"/>
    <lineage>
        <taxon>Eukaryota</taxon>
        <taxon>Metazoa</taxon>
        <taxon>Ecdysozoa</taxon>
        <taxon>Arthropoda</taxon>
        <taxon>Hexapoda</taxon>
        <taxon>Insecta</taxon>
        <taxon>Pterygota</taxon>
        <taxon>Neoptera</taxon>
        <taxon>Endopterygota</taxon>
        <taxon>Hymenoptera</taxon>
        <taxon>Apocrita</taxon>
        <taxon>Ichneumonoidea</taxon>
        <taxon>Braconidae</taxon>
        <taxon>Braconinae</taxon>
        <taxon>Bracon</taxon>
    </lineage>
</organism>
<protein>
    <submittedName>
        <fullName evidence="1">Uncharacterized protein</fullName>
    </submittedName>
</protein>
<sequence>MSPRNVTKTIGGNGGNYADVVWSSLLQVLCELQVAIIERGSSPRNNVSREVMSNEYRDQMSAQTTNRVIRDWLIFRDYMNGLEYIIQLLEHIRRDLKS</sequence>
<dbReference type="AlphaFoldDB" id="A0A6V7LR45"/>
<name>A0A6V7LR45_9HYME</name>